<dbReference type="Proteomes" id="UP000231134">
    <property type="component" value="Unassembled WGS sequence"/>
</dbReference>
<keyword evidence="3" id="KW-1185">Reference proteome</keyword>
<dbReference type="InterPro" id="IPR010359">
    <property type="entry name" value="IrrE_HExxH"/>
</dbReference>
<name>A0A2M9A869_9BACT</name>
<proteinExistence type="predicted"/>
<accession>A0A2M9A869</accession>
<gene>
    <name evidence="2" type="ORF">BGX16_1923</name>
</gene>
<reference evidence="2 3" key="1">
    <citation type="submission" date="2017-11" db="EMBL/GenBank/DDBJ databases">
        <title>Animal gut microbial communities from fecal samples from Wisconsin, USA.</title>
        <authorList>
            <person name="Neumann A."/>
        </authorList>
    </citation>
    <scope>NUCLEOTIDE SEQUENCE [LARGE SCALE GENOMIC DNA]</scope>
    <source>
        <strain evidence="2 3">UWS3</strain>
    </source>
</reference>
<dbReference type="OrthoDB" id="581382at2"/>
<dbReference type="RefSeq" id="WP_100425823.1">
    <property type="nucleotide sequence ID" value="NZ_PGEX01000001.1"/>
</dbReference>
<evidence type="ECO:0000313" key="3">
    <source>
        <dbReference type="Proteomes" id="UP000231134"/>
    </source>
</evidence>
<dbReference type="EMBL" id="PGEX01000001">
    <property type="protein sequence ID" value="PJJ41916.1"/>
    <property type="molecule type" value="Genomic_DNA"/>
</dbReference>
<protein>
    <submittedName>
        <fullName evidence="2">Uncharacterized protein DUF955</fullName>
    </submittedName>
</protein>
<evidence type="ECO:0000313" key="2">
    <source>
        <dbReference type="EMBL" id="PJJ41916.1"/>
    </source>
</evidence>
<dbReference type="Pfam" id="PF06114">
    <property type="entry name" value="Peptidase_M78"/>
    <property type="match status" value="1"/>
</dbReference>
<evidence type="ECO:0000259" key="1">
    <source>
        <dbReference type="Pfam" id="PF06114"/>
    </source>
</evidence>
<dbReference type="AlphaFoldDB" id="A0A2M9A869"/>
<organism evidence="2 3">
    <name type="scientific">Hallerella succinigenes</name>
    <dbReference type="NCBI Taxonomy" id="1896222"/>
    <lineage>
        <taxon>Bacteria</taxon>
        <taxon>Pseudomonadati</taxon>
        <taxon>Fibrobacterota</taxon>
        <taxon>Fibrobacteria</taxon>
        <taxon>Fibrobacterales</taxon>
        <taxon>Fibrobacteraceae</taxon>
        <taxon>Hallerella</taxon>
    </lineage>
</organism>
<sequence length="230" mass="26633">MNDFIDYSCISMDERGVYCVSYAQIERAVEKYLQENHPEVLLAPQRIPIEEWIDSGEYSFILDMRNIAYPQAKGITAFSKMVIWSIDCETNEIRGIPIEESTIVIDESLPPVEIRFTAAHEVVHIKMHSYYFMRHSNAIAANSNVISLSSYLRKPIWWLERQANYGAGALLMPRVTLSLLFKIFFQTTKTFKIPKNDPRCCEFVNSICEIYDVSMSAARIRLKQLDLLEE</sequence>
<dbReference type="Gene3D" id="1.10.10.2910">
    <property type="match status" value="1"/>
</dbReference>
<feature type="domain" description="IrrE N-terminal-like" evidence="1">
    <location>
        <begin position="97"/>
        <end position="222"/>
    </location>
</feature>
<comment type="caution">
    <text evidence="2">The sequence shown here is derived from an EMBL/GenBank/DDBJ whole genome shotgun (WGS) entry which is preliminary data.</text>
</comment>